<sequence length="108" mass="12240">MSRIPIGQPSKTTHEEKPPPDYGAQIDGVLRGDKPSPMNPHETQRVKHADALVAKELPEGCCRSQAVKDLMRMAYKNKNLDDVWSAFKEYQLPSYKNMDPTCYKYLGS</sequence>
<reference evidence="2" key="1">
    <citation type="journal article" date="2019" name="Beilstein J. Org. Chem.">
        <title>Nanangenines: drimane sesquiterpenoids as the dominant metabolite cohort of a novel Australian fungus, Aspergillus nanangensis.</title>
        <authorList>
            <person name="Lacey H.J."/>
            <person name="Gilchrist C.L.M."/>
            <person name="Crombie A."/>
            <person name="Kalaitzis J.A."/>
            <person name="Vuong D."/>
            <person name="Rutledge P.J."/>
            <person name="Turner P."/>
            <person name="Pitt J.I."/>
            <person name="Lacey E."/>
            <person name="Chooi Y.H."/>
            <person name="Piggott A.M."/>
        </authorList>
    </citation>
    <scope>NUCLEOTIDE SEQUENCE</scope>
    <source>
        <strain evidence="2">MST-FP2251</strain>
    </source>
</reference>
<protein>
    <submittedName>
        <fullName evidence="2">Uncharacterized protein</fullName>
    </submittedName>
</protein>
<name>A0AAD4CJQ0_ASPNN</name>
<dbReference type="AlphaFoldDB" id="A0AAD4CJQ0"/>
<accession>A0AAD4CJQ0</accession>
<feature type="region of interest" description="Disordered" evidence="1">
    <location>
        <begin position="1"/>
        <end position="42"/>
    </location>
</feature>
<keyword evidence="3" id="KW-1185">Reference proteome</keyword>
<proteinExistence type="predicted"/>
<comment type="caution">
    <text evidence="2">The sequence shown here is derived from an EMBL/GenBank/DDBJ whole genome shotgun (WGS) entry which is preliminary data.</text>
</comment>
<evidence type="ECO:0000313" key="2">
    <source>
        <dbReference type="EMBL" id="KAF9887750.1"/>
    </source>
</evidence>
<evidence type="ECO:0000313" key="3">
    <source>
        <dbReference type="Proteomes" id="UP001194746"/>
    </source>
</evidence>
<organism evidence="2 3">
    <name type="scientific">Aspergillus nanangensis</name>
    <dbReference type="NCBI Taxonomy" id="2582783"/>
    <lineage>
        <taxon>Eukaryota</taxon>
        <taxon>Fungi</taxon>
        <taxon>Dikarya</taxon>
        <taxon>Ascomycota</taxon>
        <taxon>Pezizomycotina</taxon>
        <taxon>Eurotiomycetes</taxon>
        <taxon>Eurotiomycetidae</taxon>
        <taxon>Eurotiales</taxon>
        <taxon>Aspergillaceae</taxon>
        <taxon>Aspergillus</taxon>
        <taxon>Aspergillus subgen. Circumdati</taxon>
    </lineage>
</organism>
<reference evidence="2" key="2">
    <citation type="submission" date="2020-02" db="EMBL/GenBank/DDBJ databases">
        <authorList>
            <person name="Gilchrist C.L.M."/>
            <person name="Chooi Y.-H."/>
        </authorList>
    </citation>
    <scope>NUCLEOTIDE SEQUENCE</scope>
    <source>
        <strain evidence="2">MST-FP2251</strain>
    </source>
</reference>
<dbReference type="Proteomes" id="UP001194746">
    <property type="component" value="Unassembled WGS sequence"/>
</dbReference>
<gene>
    <name evidence="2" type="ORF">FE257_009703</name>
</gene>
<dbReference type="EMBL" id="VCAU01000057">
    <property type="protein sequence ID" value="KAF9887750.1"/>
    <property type="molecule type" value="Genomic_DNA"/>
</dbReference>
<evidence type="ECO:0000256" key="1">
    <source>
        <dbReference type="SAM" id="MobiDB-lite"/>
    </source>
</evidence>